<dbReference type="GO" id="GO:0030170">
    <property type="term" value="F:pyridoxal phosphate binding"/>
    <property type="evidence" value="ECO:0007669"/>
    <property type="project" value="InterPro"/>
</dbReference>
<evidence type="ECO:0000313" key="3">
    <source>
        <dbReference type="EMBL" id="CEO60625.1"/>
    </source>
</evidence>
<gene>
    <name evidence="3" type="ORF">PMG11_05242</name>
</gene>
<dbReference type="Pfam" id="PF03476">
    <property type="entry name" value="MOSC_N"/>
    <property type="match status" value="1"/>
</dbReference>
<keyword evidence="1" id="KW-0472">Membrane</keyword>
<name>A0A0F7VJ38_PENBI</name>
<dbReference type="InterPro" id="IPR011037">
    <property type="entry name" value="Pyrv_Knase-like_insert_dom_sf"/>
</dbReference>
<keyword evidence="1" id="KW-0812">Transmembrane</keyword>
<protein>
    <recommendedName>
        <fullName evidence="2">MOSC domain-containing protein</fullName>
    </recommendedName>
</protein>
<keyword evidence="4" id="KW-1185">Reference proteome</keyword>
<dbReference type="STRING" id="104259.A0A0F7VJ38"/>
<dbReference type="SUPFAM" id="SSF50800">
    <property type="entry name" value="PK beta-barrel domain-like"/>
    <property type="match status" value="1"/>
</dbReference>
<dbReference type="Proteomes" id="UP000042958">
    <property type="component" value="Unassembled WGS sequence"/>
</dbReference>
<dbReference type="Pfam" id="PF03473">
    <property type="entry name" value="MOSC"/>
    <property type="match status" value="1"/>
</dbReference>
<feature type="domain" description="MOSC" evidence="2">
    <location>
        <begin position="254"/>
        <end position="455"/>
    </location>
</feature>
<accession>A0A0F7VJ38</accession>
<dbReference type="InterPro" id="IPR005302">
    <property type="entry name" value="MoCF_Sase_C"/>
</dbReference>
<dbReference type="InterPro" id="IPR005303">
    <property type="entry name" value="MOCOS_middle"/>
</dbReference>
<dbReference type="EMBL" id="CDHK01000004">
    <property type="protein sequence ID" value="CEO60625.1"/>
    <property type="molecule type" value="Genomic_DNA"/>
</dbReference>
<sequence length="469" mass="52137">MLVQLLQSLQISLKDLFVIRGAITLIILLSIPLVFVIQSGNVQKTRRRLRSLQRLGLTTSNMEDQYNPKFGLPPAAPVDGPARIKAIYLHPIKSCGHVEVDRALLTKAGFMFDRCFALATRIANSDDPAASKWRFISQRTKPLMSQIKIELWLPHKNSDLHDPLVQSGGCLVATFEDPDLPSWINRVETLLYTWGLSARPQISFIVPLNVTSSQAEEFQVKLKTFGIHSRDARGLDMGGIPSIATALPKLKKFLEIPQDHSLTIFRCTPDTMTPTNLNLAPLEHIGSPSVHGYTDQQPVNINSLSSVQAVSALLPTENQPMNALRFRANIWIENAAAYEEETWKRFRILSKSNDTKPRATVEPTLSVVCRTSRCTMPNVNLETGRFDTENPLPGKKRGKAQPSTALVQYRTVETGNKSALGYLGMHCVPEDRSLKEAEGQEAGLYVEVGDEIEVLERGAHLYGSTANDY</sequence>
<organism evidence="3 4">
    <name type="scientific">Penicillium brasilianum</name>
    <dbReference type="NCBI Taxonomy" id="104259"/>
    <lineage>
        <taxon>Eukaryota</taxon>
        <taxon>Fungi</taxon>
        <taxon>Dikarya</taxon>
        <taxon>Ascomycota</taxon>
        <taxon>Pezizomycotina</taxon>
        <taxon>Eurotiomycetes</taxon>
        <taxon>Eurotiomycetidae</taxon>
        <taxon>Eurotiales</taxon>
        <taxon>Aspergillaceae</taxon>
        <taxon>Penicillium</taxon>
    </lineage>
</organism>
<feature type="transmembrane region" description="Helical" evidence="1">
    <location>
        <begin position="17"/>
        <end position="37"/>
    </location>
</feature>
<dbReference type="GO" id="GO:0003824">
    <property type="term" value="F:catalytic activity"/>
    <property type="evidence" value="ECO:0007669"/>
    <property type="project" value="InterPro"/>
</dbReference>
<proteinExistence type="predicted"/>
<dbReference type="GO" id="GO:0030151">
    <property type="term" value="F:molybdenum ion binding"/>
    <property type="evidence" value="ECO:0007669"/>
    <property type="project" value="InterPro"/>
</dbReference>
<evidence type="ECO:0000313" key="4">
    <source>
        <dbReference type="Proteomes" id="UP000042958"/>
    </source>
</evidence>
<keyword evidence="1" id="KW-1133">Transmembrane helix</keyword>
<evidence type="ECO:0000256" key="1">
    <source>
        <dbReference type="SAM" id="Phobius"/>
    </source>
</evidence>
<evidence type="ECO:0000259" key="2">
    <source>
        <dbReference type="PROSITE" id="PS51340"/>
    </source>
</evidence>
<dbReference type="PROSITE" id="PS51340">
    <property type="entry name" value="MOSC"/>
    <property type="match status" value="1"/>
</dbReference>
<reference evidence="4" key="1">
    <citation type="journal article" date="2015" name="Genome Announc.">
        <title>Draft genome sequence of the fungus Penicillium brasilianum MG11.</title>
        <authorList>
            <person name="Horn F."/>
            <person name="Linde J."/>
            <person name="Mattern D.J."/>
            <person name="Walther G."/>
            <person name="Guthke R."/>
            <person name="Brakhage A.A."/>
            <person name="Valiante V."/>
        </authorList>
    </citation>
    <scope>NUCLEOTIDE SEQUENCE [LARGE SCALE GENOMIC DNA]</scope>
    <source>
        <strain evidence="4">MG11</strain>
    </source>
</reference>
<dbReference type="SUPFAM" id="SSF141673">
    <property type="entry name" value="MOSC N-terminal domain-like"/>
    <property type="match status" value="1"/>
</dbReference>
<dbReference type="OrthoDB" id="17255at2759"/>
<dbReference type="AlphaFoldDB" id="A0A0F7VJ38"/>